<dbReference type="EMBL" id="JARBHB010000008">
    <property type="protein sequence ID" value="KAJ8876899.1"/>
    <property type="molecule type" value="Genomic_DNA"/>
</dbReference>
<name>A0ABQ9GY15_9NEOP</name>
<evidence type="ECO:0000313" key="5">
    <source>
        <dbReference type="EMBL" id="KAJ8876899.1"/>
    </source>
</evidence>
<evidence type="ECO:0000259" key="4">
    <source>
        <dbReference type="Pfam" id="PF08698"/>
    </source>
</evidence>
<accession>A0ABQ9GY15</accession>
<evidence type="ECO:0000256" key="1">
    <source>
        <dbReference type="ARBA" id="ARBA00004604"/>
    </source>
</evidence>
<keyword evidence="6" id="KW-1185">Reference proteome</keyword>
<gene>
    <name evidence="5" type="ORF">PR048_021348</name>
</gene>
<evidence type="ECO:0000313" key="6">
    <source>
        <dbReference type="Proteomes" id="UP001159363"/>
    </source>
</evidence>
<dbReference type="PANTHER" id="PTHR21686">
    <property type="entry name" value="DEOXYNUCLEOTIDYLTRANSFERASE TERMINAL-INTERACTING PROTEIN 2"/>
    <property type="match status" value="1"/>
</dbReference>
<keyword evidence="2" id="KW-0539">Nucleus</keyword>
<comment type="subcellular location">
    <subcellularLocation>
        <location evidence="1">Nucleus</location>
        <location evidence="1">Nucleolus</location>
    </subcellularLocation>
</comment>
<dbReference type="InterPro" id="IPR014810">
    <property type="entry name" value="Fcf2_C"/>
</dbReference>
<dbReference type="InterPro" id="IPR039883">
    <property type="entry name" value="Fcf2/DNTTIP2"/>
</dbReference>
<dbReference type="Proteomes" id="UP001159363">
    <property type="component" value="Chromosome 7"/>
</dbReference>
<dbReference type="Pfam" id="PF08698">
    <property type="entry name" value="Fcf2"/>
    <property type="match status" value="1"/>
</dbReference>
<feature type="region of interest" description="Disordered" evidence="3">
    <location>
        <begin position="173"/>
        <end position="193"/>
    </location>
</feature>
<organism evidence="5 6">
    <name type="scientific">Dryococelus australis</name>
    <dbReference type="NCBI Taxonomy" id="614101"/>
    <lineage>
        <taxon>Eukaryota</taxon>
        <taxon>Metazoa</taxon>
        <taxon>Ecdysozoa</taxon>
        <taxon>Arthropoda</taxon>
        <taxon>Hexapoda</taxon>
        <taxon>Insecta</taxon>
        <taxon>Pterygota</taxon>
        <taxon>Neoptera</taxon>
        <taxon>Polyneoptera</taxon>
        <taxon>Phasmatodea</taxon>
        <taxon>Verophasmatodea</taxon>
        <taxon>Anareolatae</taxon>
        <taxon>Phasmatidae</taxon>
        <taxon>Eurycanthinae</taxon>
        <taxon>Dryococelus</taxon>
    </lineage>
</organism>
<dbReference type="PANTHER" id="PTHR21686:SF12">
    <property type="entry name" value="DEOXYNUCLEOTIDYLTRANSFERASE TERMINAL-INTERACTING PROTEIN 2"/>
    <property type="match status" value="1"/>
</dbReference>
<evidence type="ECO:0000256" key="2">
    <source>
        <dbReference type="ARBA" id="ARBA00023242"/>
    </source>
</evidence>
<protein>
    <recommendedName>
        <fullName evidence="4">Fcf2 pre-rRNA processing C-terminal domain-containing protein</fullName>
    </recommendedName>
</protein>
<sequence length="193" mass="23110">MISLRSFDFDLDLNILNNRNSIQLYETEKISSVDQIMKKSVISPGLEKCDAVPMPETSRKKLSKLRKLERERTKGSMWYNMPAPDMTEEMKHDLEVLQMRSVLDPKHFYKKNDLKVLPKYFQVGRVIEAPADFYHSRLPKKMRKKTIVEELLADADFQKYNKKRYKEIIEQRRKTHFKAHKQAKKLKKKKRKH</sequence>
<comment type="caution">
    <text evidence="5">The sequence shown here is derived from an EMBL/GenBank/DDBJ whole genome shotgun (WGS) entry which is preliminary data.</text>
</comment>
<proteinExistence type="predicted"/>
<reference evidence="5 6" key="1">
    <citation type="submission" date="2023-02" db="EMBL/GenBank/DDBJ databases">
        <title>LHISI_Scaffold_Assembly.</title>
        <authorList>
            <person name="Stuart O.P."/>
            <person name="Cleave R."/>
            <person name="Magrath M.J.L."/>
            <person name="Mikheyev A.S."/>
        </authorList>
    </citation>
    <scope>NUCLEOTIDE SEQUENCE [LARGE SCALE GENOMIC DNA]</scope>
    <source>
        <strain evidence="5">Daus_M_001</strain>
        <tissue evidence="5">Leg muscle</tissue>
    </source>
</reference>
<evidence type="ECO:0000256" key="3">
    <source>
        <dbReference type="SAM" id="MobiDB-lite"/>
    </source>
</evidence>
<feature type="domain" description="Fcf2 pre-rRNA processing C-terminal" evidence="4">
    <location>
        <begin position="71"/>
        <end position="164"/>
    </location>
</feature>